<sequence length="108" mass="11993">MENIEGKCPLPSFVHGIVAMSVGRVGMEPILPPYIEAGFGLEYSEVRVLLLKEYREESMAVYTLVWISGSYLLAKVLNATDEVIYERTHNIVSCLSLKHLCAANSGFL</sequence>
<reference evidence="1 2" key="1">
    <citation type="submission" date="2024-08" db="EMBL/GenBank/DDBJ databases">
        <title>Insights into the chromosomal genome structure of Flemingia macrophylla.</title>
        <authorList>
            <person name="Ding Y."/>
            <person name="Zhao Y."/>
            <person name="Bi W."/>
            <person name="Wu M."/>
            <person name="Zhao G."/>
            <person name="Gong Y."/>
            <person name="Li W."/>
            <person name="Zhang P."/>
        </authorList>
    </citation>
    <scope>NUCLEOTIDE SEQUENCE [LARGE SCALE GENOMIC DNA]</scope>
    <source>
        <strain evidence="1">DYQJB</strain>
        <tissue evidence="1">Leaf</tissue>
    </source>
</reference>
<gene>
    <name evidence="1" type="ORF">Fmac_023840</name>
</gene>
<dbReference type="Proteomes" id="UP001603857">
    <property type="component" value="Unassembled WGS sequence"/>
</dbReference>
<name>A0ABD1LMP8_9FABA</name>
<accession>A0ABD1LMP8</accession>
<comment type="caution">
    <text evidence="1">The sequence shown here is derived from an EMBL/GenBank/DDBJ whole genome shotgun (WGS) entry which is preliminary data.</text>
</comment>
<proteinExistence type="predicted"/>
<evidence type="ECO:0000313" key="2">
    <source>
        <dbReference type="Proteomes" id="UP001603857"/>
    </source>
</evidence>
<organism evidence="1 2">
    <name type="scientific">Flemingia macrophylla</name>
    <dbReference type="NCBI Taxonomy" id="520843"/>
    <lineage>
        <taxon>Eukaryota</taxon>
        <taxon>Viridiplantae</taxon>
        <taxon>Streptophyta</taxon>
        <taxon>Embryophyta</taxon>
        <taxon>Tracheophyta</taxon>
        <taxon>Spermatophyta</taxon>
        <taxon>Magnoliopsida</taxon>
        <taxon>eudicotyledons</taxon>
        <taxon>Gunneridae</taxon>
        <taxon>Pentapetalae</taxon>
        <taxon>rosids</taxon>
        <taxon>fabids</taxon>
        <taxon>Fabales</taxon>
        <taxon>Fabaceae</taxon>
        <taxon>Papilionoideae</taxon>
        <taxon>50 kb inversion clade</taxon>
        <taxon>NPAAA clade</taxon>
        <taxon>indigoferoid/millettioid clade</taxon>
        <taxon>Phaseoleae</taxon>
        <taxon>Flemingia</taxon>
    </lineage>
</organism>
<evidence type="ECO:0000313" key="1">
    <source>
        <dbReference type="EMBL" id="KAL2324782.1"/>
    </source>
</evidence>
<dbReference type="EMBL" id="JBGMDY010000008">
    <property type="protein sequence ID" value="KAL2324782.1"/>
    <property type="molecule type" value="Genomic_DNA"/>
</dbReference>
<dbReference type="AlphaFoldDB" id="A0ABD1LMP8"/>
<keyword evidence="2" id="KW-1185">Reference proteome</keyword>
<protein>
    <submittedName>
        <fullName evidence="1">Uncharacterized protein</fullName>
    </submittedName>
</protein>